<dbReference type="GO" id="GO:0016020">
    <property type="term" value="C:membrane"/>
    <property type="evidence" value="ECO:0007669"/>
    <property type="project" value="UniProtKB-SubCell"/>
</dbReference>
<feature type="transmembrane region" description="Helical" evidence="6">
    <location>
        <begin position="152"/>
        <end position="179"/>
    </location>
</feature>
<name>A0AAJ0GJ43_9PEZI</name>
<comment type="subcellular location">
    <subcellularLocation>
        <location evidence="1">Membrane</location>
        <topology evidence="1">Multi-pass membrane protein</topology>
    </subcellularLocation>
</comment>
<evidence type="ECO:0000256" key="6">
    <source>
        <dbReference type="SAM" id="Phobius"/>
    </source>
</evidence>
<feature type="transmembrane region" description="Helical" evidence="6">
    <location>
        <begin position="355"/>
        <end position="380"/>
    </location>
</feature>
<evidence type="ECO:0000256" key="2">
    <source>
        <dbReference type="ARBA" id="ARBA00022448"/>
    </source>
</evidence>
<accession>A0AAJ0GJ43</accession>
<feature type="transmembrane region" description="Helical" evidence="6">
    <location>
        <begin position="265"/>
        <end position="285"/>
    </location>
</feature>
<sequence>MAVLAPRSSGEPVDKSMAYAHQVRATYNGEDEHEMADVMVAKKWQGTEVDRKDMSQLGKVQELRRNFHFLSILGFACCLVATWEVLLTTIITSLTDGGTAGLLWGFLIVVAGFYFVYLSIAEMASMAPTSGGQYHWVSEFAPPSAQKFLSYLVGWLCFTGWQGAICAICFITGTIIQGLMILNDDTYIPQAWHGTLLTMAVAAFAVVFNTVLAKKLPLVEAFLLVLHVLGLFAIIIVLWILAPIANAHDVWFRFSNAGGWNSNGTATMVGLLSPVISTIGFDCAVHMSEEVKDSSSTLPKALLWSFTFNALLGFIMAVTLVFTLGNVDEVLASLTGYPFIQVFFNTTHSYAGTNIMTLIIILTLTSSAIAEVATASRQIWSFARDKGVPGYRWIAHISPGWNIPLNAVLISLVVTSLLSLINIGSFAALNAILALTTVSLLTSYIIVISCLVLKRIRGQPLPPRRWSLGRWGLPINIIALCFLLPIYVFAFFPVAVVGLTPDTMNWAIVIYVGIMGFATIYYFVHGHKVYLPPVALVKREEFGR</sequence>
<keyword evidence="3 6" id="KW-0812">Transmembrane</keyword>
<evidence type="ECO:0000256" key="3">
    <source>
        <dbReference type="ARBA" id="ARBA00022692"/>
    </source>
</evidence>
<keyword evidence="2" id="KW-0813">Transport</keyword>
<dbReference type="Pfam" id="PF13520">
    <property type="entry name" value="AA_permease_2"/>
    <property type="match status" value="1"/>
</dbReference>
<evidence type="ECO:0000256" key="5">
    <source>
        <dbReference type="ARBA" id="ARBA00023136"/>
    </source>
</evidence>
<dbReference type="InterPro" id="IPR002293">
    <property type="entry name" value="AA/rel_permease1"/>
</dbReference>
<dbReference type="AlphaFoldDB" id="A0AAJ0GJ43"/>
<dbReference type="EMBL" id="JAWDJX010000001">
    <property type="protein sequence ID" value="KAK3058508.1"/>
    <property type="molecule type" value="Genomic_DNA"/>
</dbReference>
<dbReference type="Proteomes" id="UP001271007">
    <property type="component" value="Unassembled WGS sequence"/>
</dbReference>
<dbReference type="PIRSF" id="PIRSF006060">
    <property type="entry name" value="AA_transporter"/>
    <property type="match status" value="1"/>
</dbReference>
<feature type="transmembrane region" description="Helical" evidence="6">
    <location>
        <begin position="224"/>
        <end position="245"/>
    </location>
</feature>
<keyword evidence="5 6" id="KW-0472">Membrane</keyword>
<keyword evidence="8" id="KW-1185">Reference proteome</keyword>
<proteinExistence type="predicted"/>
<dbReference type="PANTHER" id="PTHR45649:SF41">
    <property type="entry name" value="TRANSPORTER, PUTATIVE (EUROFUNG)-RELATED"/>
    <property type="match status" value="1"/>
</dbReference>
<feature type="transmembrane region" description="Helical" evidence="6">
    <location>
        <begin position="473"/>
        <end position="492"/>
    </location>
</feature>
<reference evidence="7" key="1">
    <citation type="submission" date="2023-04" db="EMBL/GenBank/DDBJ databases">
        <title>Black Yeasts Isolated from many extreme environments.</title>
        <authorList>
            <person name="Coleine C."/>
            <person name="Stajich J.E."/>
            <person name="Selbmann L."/>
        </authorList>
    </citation>
    <scope>NUCLEOTIDE SEQUENCE</scope>
    <source>
        <strain evidence="7">CCFEE 5312</strain>
    </source>
</reference>
<protein>
    <recommendedName>
        <fullName evidence="9">Amino acid transporter</fullName>
    </recommendedName>
</protein>
<keyword evidence="4 6" id="KW-1133">Transmembrane helix</keyword>
<evidence type="ECO:0000313" key="7">
    <source>
        <dbReference type="EMBL" id="KAK3058508.1"/>
    </source>
</evidence>
<feature type="transmembrane region" description="Helical" evidence="6">
    <location>
        <begin position="101"/>
        <end position="120"/>
    </location>
</feature>
<dbReference type="Gene3D" id="1.20.1740.10">
    <property type="entry name" value="Amino acid/polyamine transporter I"/>
    <property type="match status" value="1"/>
</dbReference>
<feature type="transmembrane region" description="Helical" evidence="6">
    <location>
        <begin position="191"/>
        <end position="212"/>
    </location>
</feature>
<organism evidence="7 8">
    <name type="scientific">Extremus antarcticus</name>
    <dbReference type="NCBI Taxonomy" id="702011"/>
    <lineage>
        <taxon>Eukaryota</taxon>
        <taxon>Fungi</taxon>
        <taxon>Dikarya</taxon>
        <taxon>Ascomycota</taxon>
        <taxon>Pezizomycotina</taxon>
        <taxon>Dothideomycetes</taxon>
        <taxon>Dothideomycetidae</taxon>
        <taxon>Mycosphaerellales</taxon>
        <taxon>Extremaceae</taxon>
        <taxon>Extremus</taxon>
    </lineage>
</organism>
<evidence type="ECO:0000256" key="1">
    <source>
        <dbReference type="ARBA" id="ARBA00004141"/>
    </source>
</evidence>
<feature type="transmembrane region" description="Helical" evidence="6">
    <location>
        <begin position="427"/>
        <end position="453"/>
    </location>
</feature>
<dbReference type="PANTHER" id="PTHR45649">
    <property type="entry name" value="AMINO-ACID PERMEASE BAT1"/>
    <property type="match status" value="1"/>
</dbReference>
<feature type="transmembrane region" description="Helical" evidence="6">
    <location>
        <begin position="306"/>
        <end position="325"/>
    </location>
</feature>
<evidence type="ECO:0008006" key="9">
    <source>
        <dbReference type="Google" id="ProtNLM"/>
    </source>
</evidence>
<evidence type="ECO:0000313" key="8">
    <source>
        <dbReference type="Proteomes" id="UP001271007"/>
    </source>
</evidence>
<feature type="transmembrane region" description="Helical" evidence="6">
    <location>
        <begin position="69"/>
        <end position="95"/>
    </location>
</feature>
<feature type="transmembrane region" description="Helical" evidence="6">
    <location>
        <begin position="504"/>
        <end position="524"/>
    </location>
</feature>
<gene>
    <name evidence="7" type="ORF">LTR09_000072</name>
</gene>
<feature type="transmembrane region" description="Helical" evidence="6">
    <location>
        <begin position="401"/>
        <end position="421"/>
    </location>
</feature>
<evidence type="ECO:0000256" key="4">
    <source>
        <dbReference type="ARBA" id="ARBA00022989"/>
    </source>
</evidence>
<comment type="caution">
    <text evidence="7">The sequence shown here is derived from an EMBL/GenBank/DDBJ whole genome shotgun (WGS) entry which is preliminary data.</text>
</comment>
<dbReference type="GO" id="GO:0022857">
    <property type="term" value="F:transmembrane transporter activity"/>
    <property type="evidence" value="ECO:0007669"/>
    <property type="project" value="InterPro"/>
</dbReference>